<accession>A0A1E5GV93</accession>
<comment type="caution">
    <text evidence="8">The sequence shown here is derived from an EMBL/GenBank/DDBJ whole genome shotgun (WGS) entry which is preliminary data.</text>
</comment>
<dbReference type="GO" id="GO:0000976">
    <property type="term" value="F:transcription cis-regulatory region binding"/>
    <property type="evidence" value="ECO:0007669"/>
    <property type="project" value="TreeGrafter"/>
</dbReference>
<evidence type="ECO:0000256" key="3">
    <source>
        <dbReference type="ARBA" id="ARBA00023015"/>
    </source>
</evidence>
<dbReference type="Pfam" id="PF00486">
    <property type="entry name" value="Trans_reg_C"/>
    <property type="match status" value="1"/>
</dbReference>
<keyword evidence="9" id="KW-1185">Reference proteome</keyword>
<dbReference type="InterPro" id="IPR016032">
    <property type="entry name" value="Sig_transdc_resp-reg_C-effctor"/>
</dbReference>
<dbReference type="GO" id="GO:0005829">
    <property type="term" value="C:cytosol"/>
    <property type="evidence" value="ECO:0007669"/>
    <property type="project" value="TreeGrafter"/>
</dbReference>
<dbReference type="PATRIC" id="fig|332950.4.peg.1410"/>
<evidence type="ECO:0000256" key="2">
    <source>
        <dbReference type="ARBA" id="ARBA00023012"/>
    </source>
</evidence>
<dbReference type="EMBL" id="MIJY01000012">
    <property type="protein sequence ID" value="OEG16613.1"/>
    <property type="molecule type" value="Genomic_DNA"/>
</dbReference>
<organism evidence="8 9">
    <name type="scientific">Enterococcus termitis</name>
    <dbReference type="NCBI Taxonomy" id="332950"/>
    <lineage>
        <taxon>Bacteria</taxon>
        <taxon>Bacillati</taxon>
        <taxon>Bacillota</taxon>
        <taxon>Bacilli</taxon>
        <taxon>Lactobacillales</taxon>
        <taxon>Enterococcaceae</taxon>
        <taxon>Enterococcus</taxon>
    </lineage>
</organism>
<keyword evidence="2" id="KW-0902">Two-component regulatory system</keyword>
<keyword evidence="3" id="KW-0805">Transcription regulation</keyword>
<dbReference type="Proteomes" id="UP000095094">
    <property type="component" value="Unassembled WGS sequence"/>
</dbReference>
<name>A0A1E5GV93_9ENTE</name>
<feature type="DNA-binding region" description="OmpR/PhoB-type" evidence="6">
    <location>
        <begin position="132"/>
        <end position="233"/>
    </location>
</feature>
<dbReference type="OrthoDB" id="9787103at2"/>
<evidence type="ECO:0000256" key="4">
    <source>
        <dbReference type="ARBA" id="ARBA00023125"/>
    </source>
</evidence>
<dbReference type="SMART" id="SM00862">
    <property type="entry name" value="Trans_reg_C"/>
    <property type="match status" value="1"/>
</dbReference>
<proteinExistence type="predicted"/>
<evidence type="ECO:0000313" key="9">
    <source>
        <dbReference type="Proteomes" id="UP000095094"/>
    </source>
</evidence>
<keyword evidence="4 6" id="KW-0238">DNA-binding</keyword>
<keyword evidence="5" id="KW-0804">Transcription</keyword>
<dbReference type="InterPro" id="IPR036388">
    <property type="entry name" value="WH-like_DNA-bd_sf"/>
</dbReference>
<dbReference type="CDD" id="cd00383">
    <property type="entry name" value="trans_reg_C"/>
    <property type="match status" value="1"/>
</dbReference>
<keyword evidence="1" id="KW-0597">Phosphoprotein</keyword>
<dbReference type="GO" id="GO:0032993">
    <property type="term" value="C:protein-DNA complex"/>
    <property type="evidence" value="ECO:0007669"/>
    <property type="project" value="TreeGrafter"/>
</dbReference>
<evidence type="ECO:0000256" key="5">
    <source>
        <dbReference type="ARBA" id="ARBA00023163"/>
    </source>
</evidence>
<dbReference type="InterPro" id="IPR011006">
    <property type="entry name" value="CheY-like_superfamily"/>
</dbReference>
<dbReference type="InterPro" id="IPR001867">
    <property type="entry name" value="OmpR/PhoB-type_DNA-bd"/>
</dbReference>
<dbReference type="GO" id="GO:0000156">
    <property type="term" value="F:phosphorelay response regulator activity"/>
    <property type="evidence" value="ECO:0007669"/>
    <property type="project" value="TreeGrafter"/>
</dbReference>
<evidence type="ECO:0000256" key="1">
    <source>
        <dbReference type="ARBA" id="ARBA00022553"/>
    </source>
</evidence>
<dbReference type="RefSeq" id="WP_069663011.1">
    <property type="nucleotide sequence ID" value="NZ_JBHUJJ010000001.1"/>
</dbReference>
<feature type="domain" description="OmpR/PhoB-type" evidence="7">
    <location>
        <begin position="132"/>
        <end position="233"/>
    </location>
</feature>
<dbReference type="InterPro" id="IPR039420">
    <property type="entry name" value="WalR-like"/>
</dbReference>
<protein>
    <recommendedName>
        <fullName evidence="7">OmpR/PhoB-type domain-containing protein</fullName>
    </recommendedName>
</protein>
<dbReference type="PROSITE" id="PS51755">
    <property type="entry name" value="OMPR_PHOB"/>
    <property type="match status" value="1"/>
</dbReference>
<dbReference type="PANTHER" id="PTHR48111">
    <property type="entry name" value="REGULATOR OF RPOS"/>
    <property type="match status" value="1"/>
</dbReference>
<reference evidence="9" key="1">
    <citation type="submission" date="2016-09" db="EMBL/GenBank/DDBJ databases">
        <authorList>
            <person name="Gulvik C.A."/>
        </authorList>
    </citation>
    <scope>NUCLEOTIDE SEQUENCE [LARGE SCALE GENOMIC DNA]</scope>
    <source>
        <strain evidence="9">LMG 8895</strain>
    </source>
</reference>
<gene>
    <name evidence="8" type="ORF">BCR25_03170</name>
</gene>
<dbReference type="SUPFAM" id="SSF52172">
    <property type="entry name" value="CheY-like"/>
    <property type="match status" value="1"/>
</dbReference>
<dbReference type="PANTHER" id="PTHR48111:SF40">
    <property type="entry name" value="PHOSPHATE REGULON TRANSCRIPTIONAL REGULATORY PROTEIN PHOB"/>
    <property type="match status" value="1"/>
</dbReference>
<dbReference type="Gene3D" id="3.40.50.2300">
    <property type="match status" value="1"/>
</dbReference>
<dbReference type="GO" id="GO:0006355">
    <property type="term" value="P:regulation of DNA-templated transcription"/>
    <property type="evidence" value="ECO:0007669"/>
    <property type="project" value="InterPro"/>
</dbReference>
<sequence length="233" mass="26704">MYNIGVINTGLPEAELSKYIDEGGFNSFKASNIDPENLSRDLKKNDAVLIFTDNVDSAVAEICQFIIEIKTNSESFVWVVSKKHDEKKRVVYLQLGADGNISTECSPKELQLIVKNALNRKKMYEAQSIEEEKTTEQNEAVAELNEKNLSFVSLGEEVPLTRTEYKLFKLLLSNPGIAFSYEELYKKVWGKPYNNEKYRVSNVVFHIREKLEEYSLNPNHIKTVRSVGYMICE</sequence>
<evidence type="ECO:0000259" key="7">
    <source>
        <dbReference type="PROSITE" id="PS51755"/>
    </source>
</evidence>
<evidence type="ECO:0000313" key="8">
    <source>
        <dbReference type="EMBL" id="OEG16613.1"/>
    </source>
</evidence>
<dbReference type="Gene3D" id="1.10.10.10">
    <property type="entry name" value="Winged helix-like DNA-binding domain superfamily/Winged helix DNA-binding domain"/>
    <property type="match status" value="1"/>
</dbReference>
<dbReference type="SUPFAM" id="SSF46894">
    <property type="entry name" value="C-terminal effector domain of the bipartite response regulators"/>
    <property type="match status" value="1"/>
</dbReference>
<evidence type="ECO:0000256" key="6">
    <source>
        <dbReference type="PROSITE-ProRule" id="PRU01091"/>
    </source>
</evidence>
<dbReference type="AlphaFoldDB" id="A0A1E5GV93"/>